<dbReference type="AlphaFoldDB" id="A0A8B7VGF6"/>
<dbReference type="CDD" id="cd00515">
    <property type="entry name" value="HAM1"/>
    <property type="match status" value="1"/>
</dbReference>
<evidence type="ECO:0000256" key="11">
    <source>
        <dbReference type="ARBA" id="ARBA00093218"/>
    </source>
</evidence>
<sequence length="169" mass="18894">MVWAQMLPGKRKWLGLQHSSVALTPRAAEEPHEHANQNHNEELLPGPYIKWFLEKLKPEGLHQLLAGFEDKSAYALCTFALSTGDPSNPVLLFRGRTSGQIVVPRGCRDFGWDPCFQPDGYEQTYAEMPKVEKNAISHRFRALLELQEYFGSVTSGPGGDHSGRETGES</sequence>
<proteinExistence type="inferred from homology"/>
<keyword evidence="3" id="KW-0963">Cytoplasm</keyword>
<evidence type="ECO:0000256" key="4">
    <source>
        <dbReference type="ARBA" id="ARBA00022723"/>
    </source>
</evidence>
<dbReference type="GO" id="GO:0000166">
    <property type="term" value="F:nucleotide binding"/>
    <property type="evidence" value="ECO:0007669"/>
    <property type="project" value="UniProtKB-KW"/>
</dbReference>
<evidence type="ECO:0000256" key="8">
    <source>
        <dbReference type="ARBA" id="ARBA00023080"/>
    </source>
</evidence>
<evidence type="ECO:0000256" key="7">
    <source>
        <dbReference type="ARBA" id="ARBA00022842"/>
    </source>
</evidence>
<gene>
    <name evidence="14" type="primary">LOC109693595</name>
</gene>
<keyword evidence="7" id="KW-0460">Magnesium</keyword>
<dbReference type="GO" id="GO:0046872">
    <property type="term" value="F:metal ion binding"/>
    <property type="evidence" value="ECO:0007669"/>
    <property type="project" value="UniProtKB-KW"/>
</dbReference>
<dbReference type="InterPro" id="IPR029001">
    <property type="entry name" value="ITPase-like_fam"/>
</dbReference>
<protein>
    <recommendedName>
        <fullName evidence="10">XTP/dITP diphosphatase</fullName>
        <ecNumber evidence="10">3.6.1.66</ecNumber>
    </recommendedName>
</protein>
<evidence type="ECO:0000256" key="13">
    <source>
        <dbReference type="ARBA" id="ARBA00093271"/>
    </source>
</evidence>
<keyword evidence="6" id="KW-0378">Hydrolase</keyword>
<comment type="function">
    <text evidence="9">Pyrophosphatase that hydrolyzes the non-canonical purine nucleotides inosine triphosphate (ITP), deoxyinosine triphosphate (dITP) as well as 2'-deoxy-N-6-hydroxylaminopurine triphosphate (dHAPTP) and xanthosine 5'-triphosphate (XTP) to their respective monophosphate derivatives. The enzyme does not distinguish between the deoxy- and ribose forms. Probably excludes non-canonical purines from RNA and DNA precursor pools, thus preventing their incorporation into RNA and DNA and avoiding chromosomal lesions.</text>
</comment>
<evidence type="ECO:0000256" key="2">
    <source>
        <dbReference type="ARBA" id="ARBA00008023"/>
    </source>
</evidence>
<comment type="similarity">
    <text evidence="2">Belongs to the HAM1 NTPase family.</text>
</comment>
<evidence type="ECO:0000256" key="10">
    <source>
        <dbReference type="ARBA" id="ARBA00066468"/>
    </source>
</evidence>
<evidence type="ECO:0000256" key="1">
    <source>
        <dbReference type="ARBA" id="ARBA00004496"/>
    </source>
</evidence>
<reference evidence="14" key="1">
    <citation type="submission" date="2025-08" db="UniProtKB">
        <authorList>
            <consortium name="RefSeq"/>
        </authorList>
    </citation>
    <scope>IDENTIFICATION</scope>
    <source>
        <tissue evidence="14">Leukocyte</tissue>
    </source>
</reference>
<dbReference type="OrthoDB" id="6288734at2759"/>
<keyword evidence="5" id="KW-0547">Nucleotide-binding</keyword>
<dbReference type="PANTHER" id="PTHR11067">
    <property type="entry name" value="INOSINE TRIPHOSPHATE PYROPHOSPHATASE/HAM1 PROTEIN"/>
    <property type="match status" value="1"/>
</dbReference>
<name>A0A8B7VGF6_CASCN</name>
<comment type="subcellular location">
    <subcellularLocation>
        <location evidence="1">Cytoplasm</location>
    </subcellularLocation>
</comment>
<keyword evidence="8" id="KW-0546">Nucleotide metabolism</keyword>
<organism evidence="14">
    <name type="scientific">Castor canadensis</name>
    <name type="common">American beaver</name>
    <dbReference type="NCBI Taxonomy" id="51338"/>
    <lineage>
        <taxon>Eukaryota</taxon>
        <taxon>Metazoa</taxon>
        <taxon>Chordata</taxon>
        <taxon>Craniata</taxon>
        <taxon>Vertebrata</taxon>
        <taxon>Euteleostomi</taxon>
        <taxon>Mammalia</taxon>
        <taxon>Eutheria</taxon>
        <taxon>Euarchontoglires</taxon>
        <taxon>Glires</taxon>
        <taxon>Rodentia</taxon>
        <taxon>Castorimorpha</taxon>
        <taxon>Castoridae</taxon>
        <taxon>Castor</taxon>
    </lineage>
</organism>
<dbReference type="GO" id="GO:0036220">
    <property type="term" value="F:ITP diphosphatase activity"/>
    <property type="evidence" value="ECO:0007669"/>
    <property type="project" value="UniProtKB-EC"/>
</dbReference>
<evidence type="ECO:0000313" key="14">
    <source>
        <dbReference type="RefSeq" id="XP_020030547.1"/>
    </source>
</evidence>
<evidence type="ECO:0000256" key="6">
    <source>
        <dbReference type="ARBA" id="ARBA00022801"/>
    </source>
</evidence>
<evidence type="ECO:0000256" key="3">
    <source>
        <dbReference type="ARBA" id="ARBA00022490"/>
    </source>
</evidence>
<dbReference type="RefSeq" id="XP_020030547.1">
    <property type="nucleotide sequence ID" value="XM_020174958.1"/>
</dbReference>
<dbReference type="SUPFAM" id="SSF52972">
    <property type="entry name" value="ITPase-like"/>
    <property type="match status" value="1"/>
</dbReference>
<comment type="catalytic activity">
    <reaction evidence="12">
        <text>dITP + H2O = dIMP + diphosphate + H(+)</text>
        <dbReference type="Rhea" id="RHEA:28342"/>
        <dbReference type="ChEBI" id="CHEBI:15377"/>
        <dbReference type="ChEBI" id="CHEBI:15378"/>
        <dbReference type="ChEBI" id="CHEBI:33019"/>
        <dbReference type="ChEBI" id="CHEBI:61194"/>
        <dbReference type="ChEBI" id="CHEBI:61382"/>
        <dbReference type="EC" id="3.6.1.66"/>
    </reaction>
    <physiologicalReaction direction="left-to-right" evidence="12">
        <dbReference type="Rhea" id="RHEA:28343"/>
    </physiologicalReaction>
</comment>
<dbReference type="Pfam" id="PF01725">
    <property type="entry name" value="Ham1p_like"/>
    <property type="match status" value="1"/>
</dbReference>
<dbReference type="GO" id="GO:0009117">
    <property type="term" value="P:nucleotide metabolic process"/>
    <property type="evidence" value="ECO:0007669"/>
    <property type="project" value="UniProtKB-KW"/>
</dbReference>
<dbReference type="PANTHER" id="PTHR11067:SF9">
    <property type="entry name" value="INOSINE TRIPHOSPHATE PYROPHOSPHATASE"/>
    <property type="match status" value="1"/>
</dbReference>
<dbReference type="GO" id="GO:0009143">
    <property type="term" value="P:nucleoside triphosphate catabolic process"/>
    <property type="evidence" value="ECO:0007669"/>
    <property type="project" value="InterPro"/>
</dbReference>
<evidence type="ECO:0000256" key="12">
    <source>
        <dbReference type="ARBA" id="ARBA00093255"/>
    </source>
</evidence>
<keyword evidence="4" id="KW-0479">Metal-binding</keyword>
<accession>A0A8B7VGF6</accession>
<comment type="catalytic activity">
    <reaction evidence="13">
        <text>N(6)-hydroxy-dATP + H2O = N(6)-hydroxy-dAMP + diphosphate + H(+)</text>
        <dbReference type="Rhea" id="RHEA:83971"/>
        <dbReference type="ChEBI" id="CHEBI:15377"/>
        <dbReference type="ChEBI" id="CHEBI:15378"/>
        <dbReference type="ChEBI" id="CHEBI:33019"/>
        <dbReference type="ChEBI" id="CHEBI:233529"/>
        <dbReference type="ChEBI" id="CHEBI:233530"/>
    </reaction>
    <physiologicalReaction direction="left-to-right" evidence="13">
        <dbReference type="Rhea" id="RHEA:83972"/>
    </physiologicalReaction>
</comment>
<dbReference type="InterPro" id="IPR002637">
    <property type="entry name" value="RdgB/HAM1"/>
</dbReference>
<evidence type="ECO:0000256" key="5">
    <source>
        <dbReference type="ARBA" id="ARBA00022741"/>
    </source>
</evidence>
<dbReference type="EC" id="3.6.1.66" evidence="10"/>
<comment type="catalytic activity">
    <reaction evidence="11">
        <text>ITP + H2O = IMP + diphosphate + H(+)</text>
        <dbReference type="Rhea" id="RHEA:29399"/>
        <dbReference type="ChEBI" id="CHEBI:15377"/>
        <dbReference type="ChEBI" id="CHEBI:15378"/>
        <dbReference type="ChEBI" id="CHEBI:33019"/>
        <dbReference type="ChEBI" id="CHEBI:58053"/>
        <dbReference type="ChEBI" id="CHEBI:61402"/>
        <dbReference type="EC" id="3.6.1.66"/>
    </reaction>
    <physiologicalReaction direction="left-to-right" evidence="11">
        <dbReference type="Rhea" id="RHEA:29400"/>
    </physiologicalReaction>
</comment>
<dbReference type="Gene3D" id="3.90.950.10">
    <property type="match status" value="1"/>
</dbReference>
<dbReference type="FunFam" id="3.90.950.10:FF:000003">
    <property type="entry name" value="Inosine triphosphate pyrophosphatase"/>
    <property type="match status" value="1"/>
</dbReference>
<dbReference type="GO" id="GO:0005737">
    <property type="term" value="C:cytoplasm"/>
    <property type="evidence" value="ECO:0007669"/>
    <property type="project" value="UniProtKB-SubCell"/>
</dbReference>
<dbReference type="KEGG" id="ccan:109693595"/>
<evidence type="ECO:0000256" key="9">
    <source>
        <dbReference type="ARBA" id="ARBA00054940"/>
    </source>
</evidence>